<reference evidence="1 2" key="1">
    <citation type="journal article" date="2024" name="Plant Biotechnol. J.">
        <title>Genome and CRISPR/Cas9 system of a widespread forest tree (Populus alba) in the world.</title>
        <authorList>
            <person name="Liu Y.J."/>
            <person name="Jiang P.F."/>
            <person name="Han X.M."/>
            <person name="Li X.Y."/>
            <person name="Wang H.M."/>
            <person name="Wang Y.J."/>
            <person name="Wang X.X."/>
            <person name="Zeng Q.Y."/>
        </authorList>
    </citation>
    <scope>NUCLEOTIDE SEQUENCE [LARGE SCALE GENOMIC DNA]</scope>
    <source>
        <strain evidence="2">cv. PAL-ZL1</strain>
    </source>
</reference>
<comment type="caution">
    <text evidence="1">The sequence shown here is derived from an EMBL/GenBank/DDBJ whole genome shotgun (WGS) entry which is preliminary data.</text>
</comment>
<proteinExistence type="predicted"/>
<name>A0ACC4AMC6_POPAL</name>
<evidence type="ECO:0000313" key="2">
    <source>
        <dbReference type="Proteomes" id="UP000309997"/>
    </source>
</evidence>
<protein>
    <submittedName>
        <fullName evidence="1">Uncharacterized protein</fullName>
    </submittedName>
</protein>
<organism evidence="1 2">
    <name type="scientific">Populus alba</name>
    <name type="common">White poplar</name>
    <dbReference type="NCBI Taxonomy" id="43335"/>
    <lineage>
        <taxon>Eukaryota</taxon>
        <taxon>Viridiplantae</taxon>
        <taxon>Streptophyta</taxon>
        <taxon>Embryophyta</taxon>
        <taxon>Tracheophyta</taxon>
        <taxon>Spermatophyta</taxon>
        <taxon>Magnoliopsida</taxon>
        <taxon>eudicotyledons</taxon>
        <taxon>Gunneridae</taxon>
        <taxon>Pentapetalae</taxon>
        <taxon>rosids</taxon>
        <taxon>fabids</taxon>
        <taxon>Malpighiales</taxon>
        <taxon>Salicaceae</taxon>
        <taxon>Saliceae</taxon>
        <taxon>Populus</taxon>
    </lineage>
</organism>
<evidence type="ECO:0000313" key="1">
    <source>
        <dbReference type="EMBL" id="KAL3567388.1"/>
    </source>
</evidence>
<sequence>MEIGDLGSMLGSFNMAQDASRESGKASNSVSHEDDADDATIMMRGSMRSTEEIISTLTKNCGNSWRLWGNRAGIEKAGKSDETASIVSGSSQGFSDIGGLNTKDIIITLDSCLSDGHGKQMYVPVFDKERRHFYLFVLHIKKQFVEIWDSLAKSSGSSVDKRLPNMVSASTLRATLYDCGVYVIKFMLAPEQATQPDFVFDSDTERLDVVLRLLDGNVNSCRNELAAKAGAYFLRSSGTNDSLRIYVQNMDEETANKYSMLRGINVDVNPALNQM</sequence>
<dbReference type="Proteomes" id="UP000309997">
    <property type="component" value="Unassembled WGS sequence"/>
</dbReference>
<gene>
    <name evidence="1" type="ORF">D5086_030039</name>
</gene>
<keyword evidence="2" id="KW-1185">Reference proteome</keyword>
<accession>A0ACC4AMC6</accession>
<dbReference type="EMBL" id="RCHU02000017">
    <property type="protein sequence ID" value="KAL3567388.1"/>
    <property type="molecule type" value="Genomic_DNA"/>
</dbReference>